<evidence type="ECO:0000313" key="1">
    <source>
        <dbReference type="EMBL" id="JAH07960.1"/>
    </source>
</evidence>
<reference evidence="1" key="2">
    <citation type="journal article" date="2015" name="Fish Shellfish Immunol.">
        <title>Early steps in the European eel (Anguilla anguilla)-Vibrio vulnificus interaction in the gills: Role of the RtxA13 toxin.</title>
        <authorList>
            <person name="Callol A."/>
            <person name="Pajuelo D."/>
            <person name="Ebbesson L."/>
            <person name="Teles M."/>
            <person name="MacKenzie S."/>
            <person name="Amaro C."/>
        </authorList>
    </citation>
    <scope>NUCLEOTIDE SEQUENCE</scope>
</reference>
<proteinExistence type="predicted"/>
<name>A0A0E9PV46_ANGAN</name>
<sequence length="36" mass="4281">MDCLVEIVFHNYTHIEGYSFFYLNKKNKLKIMINGG</sequence>
<organism evidence="1">
    <name type="scientific">Anguilla anguilla</name>
    <name type="common">European freshwater eel</name>
    <name type="synonym">Muraena anguilla</name>
    <dbReference type="NCBI Taxonomy" id="7936"/>
    <lineage>
        <taxon>Eukaryota</taxon>
        <taxon>Metazoa</taxon>
        <taxon>Chordata</taxon>
        <taxon>Craniata</taxon>
        <taxon>Vertebrata</taxon>
        <taxon>Euteleostomi</taxon>
        <taxon>Actinopterygii</taxon>
        <taxon>Neopterygii</taxon>
        <taxon>Teleostei</taxon>
        <taxon>Anguilliformes</taxon>
        <taxon>Anguillidae</taxon>
        <taxon>Anguilla</taxon>
    </lineage>
</organism>
<dbReference type="AlphaFoldDB" id="A0A0E9PV46"/>
<dbReference type="EMBL" id="GBXM01100617">
    <property type="protein sequence ID" value="JAH07960.1"/>
    <property type="molecule type" value="Transcribed_RNA"/>
</dbReference>
<protein>
    <submittedName>
        <fullName evidence="1">Uncharacterized protein</fullName>
    </submittedName>
</protein>
<accession>A0A0E9PV46</accession>
<reference evidence="1" key="1">
    <citation type="submission" date="2014-11" db="EMBL/GenBank/DDBJ databases">
        <authorList>
            <person name="Amaro Gonzalez C."/>
        </authorList>
    </citation>
    <scope>NUCLEOTIDE SEQUENCE</scope>
</reference>